<dbReference type="PROSITE" id="PS50102">
    <property type="entry name" value="RRM"/>
    <property type="match status" value="1"/>
</dbReference>
<dbReference type="GeneID" id="91094402"/>
<reference evidence="4 5" key="1">
    <citation type="submission" date="2024-01" db="EMBL/GenBank/DDBJ databases">
        <title>Comparative genomics of Cryptococcus and Kwoniella reveals pathogenesis evolution and contrasting modes of karyotype evolution via chromosome fusion or intercentromeric recombination.</title>
        <authorList>
            <person name="Coelho M.A."/>
            <person name="David-Palma M."/>
            <person name="Shea T."/>
            <person name="Bowers K."/>
            <person name="McGinley-Smith S."/>
            <person name="Mohammad A.W."/>
            <person name="Gnirke A."/>
            <person name="Yurkov A.M."/>
            <person name="Nowrousian M."/>
            <person name="Sun S."/>
            <person name="Cuomo C.A."/>
            <person name="Heitman J."/>
        </authorList>
    </citation>
    <scope>NUCLEOTIDE SEQUENCE [LARGE SCALE GENOMIC DNA]</scope>
    <source>
        <strain evidence="4 5">CBS 6074</strain>
    </source>
</reference>
<evidence type="ECO:0000313" key="4">
    <source>
        <dbReference type="EMBL" id="WWC88819.1"/>
    </source>
</evidence>
<dbReference type="RefSeq" id="XP_066075582.1">
    <property type="nucleotide sequence ID" value="XM_066219485.1"/>
</dbReference>
<dbReference type="GO" id="GO:0003723">
    <property type="term" value="F:RNA binding"/>
    <property type="evidence" value="ECO:0007669"/>
    <property type="project" value="UniProtKB-UniRule"/>
</dbReference>
<dbReference type="InterPro" id="IPR012677">
    <property type="entry name" value="Nucleotide-bd_a/b_plait_sf"/>
</dbReference>
<feature type="region of interest" description="Disordered" evidence="2">
    <location>
        <begin position="746"/>
        <end position="839"/>
    </location>
</feature>
<dbReference type="Gene3D" id="3.30.70.330">
    <property type="match status" value="2"/>
</dbReference>
<sequence>MSTNTHSTYNGNNPHPKTLNRSTGYSYSSNAGIRAVKPEKIDTHYNLPPHPGQEIPANKKEEEDQEDGWNEATDSDEKVNWRDMPITTPIIGNTPHLTLGHIKNNSMPSNTSVSYNNDQSSSINIPDDGGWISGHATNGSPPSQPFHVNGDQRMSSNPLHTSHHSENYHSKNAAPPPMSHVERVRQHAIHLPRDFAKLLRPNDTIDHAPYNSYNRFHIPDAENVQSQVPTYTAPPTNSLHYQDPSRDPNRVPVPHAKQWGKPASLEPEGKFEDAPVVPEVPESTKESQPTTETQPNRQNPEALWSDIGTPSQVEWNQDDRLTKWAKSIAPVPPVHQPTPLTSHAPSEVLATTAEDEDHMSRVESVVEPAPAATIEYSDDGHQNATPALTEHSSNPSVQAESEVIDPAFARPKAQKPPPILTVAAEGNQLPSTPPSGSQKDVPTGPRRFRKRNNVKRSWESKKTHWWKRAPHPMFSPLYASRRLLVGLPFPIKIDTLKQMMHDHFSKYGTIQSVWHHEANGNFCEKAFVVFQEPQAVKEVYADPRRTICAARSTTHPGGAPFELTIKPSSSKSSSRTVLIRLTGKRVDARARSASPNPFPRDDVSIQSESPRRDQLDGHHKAMLPSQISIDAVPSLSRDGQKLFWRVKIRPENLDFNYMANQLRQETGKDLQQIGQIDLRRRVPEKHIIPQLCQYFAEVCDICPPTMKGQGWLVTVGGVNEARHMMSELQGIPGFFVRWADEGDGYNPAGSPGAATSILTEEPVSPMTRFKNETEGRPSKSRHHNFLSQHVEPTNSDDPVNHPESQPRNPMSTENPQNELPPSPVTPLAQSSGLYGSAINGYSPNHPHLRRMIIHTYKGRPLVEDTSSGQPKYVDDRAIFVGKLVKHAETGATLLKRFERYGRISTIEYNPLVTTSTYATARILYQDKESAQRAIINENNNVSFGSAIKVEIRKVLPTDVHTKEMYVDDIGRAISPSMVSQYSPPSASIPPPSSLPSEPIFAPPFHPVPFAGYPHMTPFPVGIFGQAQYSQQYIPSAGPLPASQIMHPQTIPVNPNSATSPLSPGSPVNPLPLPTLPPHMHIPMLCAAWGIGYLPPGSVPMPPFGQYNPASAPPPTFKATQNETVPPPVPIPTAKEESEALSVSSSFELPDELSSRSKLKPIAFTNEDGMLKPVYDPKDLKEYCDENKITLPKGATSPKTVRQEEVTLLPVQSGGHDPVIPPAQNEFSHDIPNHTNQPTWPSLNNYPRPSSNATETRTVPVPIPFSPVESVRSLPSIKNGFTDYSPGIPVSSLTGVISPTHRQYQPMHGPQQLINNDHLSSQIIPMSRSTSIPVENQSDPPTHIVTGQLTGNLYHNNENINSSSPTPHMDPFDEAVRRGRSLNRNAGSNGISNRNGSTPSRVTATQYTGGW</sequence>
<evidence type="ECO:0000259" key="3">
    <source>
        <dbReference type="PROSITE" id="PS50102"/>
    </source>
</evidence>
<feature type="region of interest" description="Disordered" evidence="2">
    <location>
        <begin position="586"/>
        <end position="618"/>
    </location>
</feature>
<feature type="region of interest" description="Disordered" evidence="2">
    <location>
        <begin position="424"/>
        <end position="454"/>
    </location>
</feature>
<dbReference type="InterPro" id="IPR035979">
    <property type="entry name" value="RBD_domain_sf"/>
</dbReference>
<evidence type="ECO:0000256" key="1">
    <source>
        <dbReference type="PROSITE-ProRule" id="PRU00176"/>
    </source>
</evidence>
<organism evidence="4 5">
    <name type="scientific">Kwoniella dendrophila CBS 6074</name>
    <dbReference type="NCBI Taxonomy" id="1295534"/>
    <lineage>
        <taxon>Eukaryota</taxon>
        <taxon>Fungi</taxon>
        <taxon>Dikarya</taxon>
        <taxon>Basidiomycota</taxon>
        <taxon>Agaricomycotina</taxon>
        <taxon>Tremellomycetes</taxon>
        <taxon>Tremellales</taxon>
        <taxon>Cryptococcaceae</taxon>
        <taxon>Kwoniella</taxon>
    </lineage>
</organism>
<proteinExistence type="predicted"/>
<feature type="region of interest" description="Disordered" evidence="2">
    <location>
        <begin position="1"/>
        <end position="26"/>
    </location>
</feature>
<feature type="region of interest" description="Disordered" evidence="2">
    <location>
        <begin position="1236"/>
        <end position="1260"/>
    </location>
</feature>
<feature type="region of interest" description="Disordered" evidence="2">
    <location>
        <begin position="228"/>
        <end position="308"/>
    </location>
</feature>
<evidence type="ECO:0000256" key="2">
    <source>
        <dbReference type="SAM" id="MobiDB-lite"/>
    </source>
</evidence>
<dbReference type="EMBL" id="CP144101">
    <property type="protein sequence ID" value="WWC88819.1"/>
    <property type="molecule type" value="Genomic_DNA"/>
</dbReference>
<feature type="compositionally biased region" description="Polar residues" evidence="2">
    <location>
        <begin position="228"/>
        <end position="240"/>
    </location>
</feature>
<dbReference type="CDD" id="cd00590">
    <property type="entry name" value="RRM_SF"/>
    <property type="match status" value="1"/>
</dbReference>
<feature type="compositionally biased region" description="Basic and acidic residues" evidence="2">
    <location>
        <begin position="599"/>
        <end position="618"/>
    </location>
</feature>
<evidence type="ECO:0000313" key="5">
    <source>
        <dbReference type="Proteomes" id="UP001355207"/>
    </source>
</evidence>
<protein>
    <recommendedName>
        <fullName evidence="3">RRM domain-containing protein</fullName>
    </recommendedName>
</protein>
<feature type="compositionally biased region" description="Polar residues" evidence="2">
    <location>
        <begin position="785"/>
        <end position="817"/>
    </location>
</feature>
<keyword evidence="5" id="KW-1185">Reference proteome</keyword>
<gene>
    <name evidence="4" type="ORF">L201_003732</name>
</gene>
<feature type="region of interest" description="Disordered" evidence="2">
    <location>
        <begin position="1381"/>
        <end position="1410"/>
    </location>
</feature>
<dbReference type="Proteomes" id="UP001355207">
    <property type="component" value="Chromosome 4"/>
</dbReference>
<dbReference type="InterPro" id="IPR000504">
    <property type="entry name" value="RRM_dom"/>
</dbReference>
<feature type="compositionally biased region" description="Polar residues" evidence="2">
    <location>
        <begin position="286"/>
        <end position="299"/>
    </location>
</feature>
<name>A0AAX4JV95_9TREE</name>
<feature type="region of interest" description="Disordered" evidence="2">
    <location>
        <begin position="131"/>
        <end position="178"/>
    </location>
</feature>
<feature type="compositionally biased region" description="Polar residues" evidence="2">
    <location>
        <begin position="1236"/>
        <end position="1256"/>
    </location>
</feature>
<feature type="compositionally biased region" description="Polar residues" evidence="2">
    <location>
        <begin position="428"/>
        <end position="440"/>
    </location>
</feature>
<feature type="compositionally biased region" description="Polar residues" evidence="2">
    <location>
        <begin position="382"/>
        <end position="399"/>
    </location>
</feature>
<dbReference type="SUPFAM" id="SSF54928">
    <property type="entry name" value="RNA-binding domain, RBD"/>
    <property type="match status" value="2"/>
</dbReference>
<accession>A0AAX4JV95</accession>
<feature type="region of interest" description="Disordered" evidence="2">
    <location>
        <begin position="40"/>
        <end position="75"/>
    </location>
</feature>
<feature type="domain" description="RRM" evidence="3">
    <location>
        <begin position="876"/>
        <end position="954"/>
    </location>
</feature>
<keyword evidence="1" id="KW-0694">RNA-binding</keyword>
<feature type="region of interest" description="Disordered" evidence="2">
    <location>
        <begin position="376"/>
        <end position="400"/>
    </location>
</feature>